<evidence type="ECO:0000313" key="3">
    <source>
        <dbReference type="Proteomes" id="UP001500840"/>
    </source>
</evidence>
<keyword evidence="1" id="KW-1133">Transmembrane helix</keyword>
<gene>
    <name evidence="2" type="ORF">GCM10023156_62350</name>
</gene>
<keyword evidence="3" id="KW-1185">Reference proteome</keyword>
<dbReference type="RefSeq" id="WP_345327558.1">
    <property type="nucleotide sequence ID" value="NZ_BAABGA010000107.1"/>
</dbReference>
<feature type="transmembrane region" description="Helical" evidence="1">
    <location>
        <begin position="21"/>
        <end position="42"/>
    </location>
</feature>
<accession>A0ABP8NPY0</accession>
<comment type="caution">
    <text evidence="2">The sequence shown here is derived from an EMBL/GenBank/DDBJ whole genome shotgun (WGS) entry which is preliminary data.</text>
</comment>
<name>A0ABP8NPY0_9BACT</name>
<protein>
    <submittedName>
        <fullName evidence="2">Uncharacterized protein</fullName>
    </submittedName>
</protein>
<dbReference type="EMBL" id="BAABGA010000107">
    <property type="protein sequence ID" value="GAA4469801.1"/>
    <property type="molecule type" value="Genomic_DNA"/>
</dbReference>
<keyword evidence="1" id="KW-0812">Transmembrane</keyword>
<reference evidence="3" key="1">
    <citation type="journal article" date="2019" name="Int. J. Syst. Evol. Microbiol.">
        <title>The Global Catalogue of Microorganisms (GCM) 10K type strain sequencing project: providing services to taxonomists for standard genome sequencing and annotation.</title>
        <authorList>
            <consortium name="The Broad Institute Genomics Platform"/>
            <consortium name="The Broad Institute Genome Sequencing Center for Infectious Disease"/>
            <person name="Wu L."/>
            <person name="Ma J."/>
        </authorList>
    </citation>
    <scope>NUCLEOTIDE SEQUENCE [LARGE SCALE GENOMIC DNA]</scope>
    <source>
        <strain evidence="3">JCM 17759</strain>
    </source>
</reference>
<sequence length="66" mass="7165">MSDEIETAGINNDERSERRTLIWVLLINLSQALLVGIVGIIAQSTGLLGAGRDAWNVTPSDVEENE</sequence>
<organism evidence="2 3">
    <name type="scientific">Novipirellula rosea</name>
    <dbReference type="NCBI Taxonomy" id="1031540"/>
    <lineage>
        <taxon>Bacteria</taxon>
        <taxon>Pseudomonadati</taxon>
        <taxon>Planctomycetota</taxon>
        <taxon>Planctomycetia</taxon>
        <taxon>Pirellulales</taxon>
        <taxon>Pirellulaceae</taxon>
        <taxon>Novipirellula</taxon>
    </lineage>
</organism>
<evidence type="ECO:0000256" key="1">
    <source>
        <dbReference type="SAM" id="Phobius"/>
    </source>
</evidence>
<evidence type="ECO:0000313" key="2">
    <source>
        <dbReference type="EMBL" id="GAA4469801.1"/>
    </source>
</evidence>
<proteinExistence type="predicted"/>
<keyword evidence="1" id="KW-0472">Membrane</keyword>
<dbReference type="Proteomes" id="UP001500840">
    <property type="component" value="Unassembled WGS sequence"/>
</dbReference>